<organism evidence="1 2">
    <name type="scientific">Sporanaerobium hydrogeniformans</name>
    <dbReference type="NCBI Taxonomy" id="3072179"/>
    <lineage>
        <taxon>Bacteria</taxon>
        <taxon>Bacillati</taxon>
        <taxon>Bacillota</taxon>
        <taxon>Clostridia</taxon>
        <taxon>Lachnospirales</taxon>
        <taxon>Lachnospiraceae</taxon>
        <taxon>Sporanaerobium</taxon>
    </lineage>
</organism>
<evidence type="ECO:0000313" key="2">
    <source>
        <dbReference type="Proteomes" id="UP000224460"/>
    </source>
</evidence>
<proteinExistence type="predicted"/>
<name>A0AC61DGC8_9FIRM</name>
<comment type="caution">
    <text evidence="1">The sequence shown here is derived from an EMBL/GenBank/DDBJ whole genome shotgun (WGS) entry which is preliminary data.</text>
</comment>
<gene>
    <name evidence="1" type="ORF">CS063_02305</name>
</gene>
<protein>
    <submittedName>
        <fullName evidence="1">Uncharacterized protein</fullName>
    </submittedName>
</protein>
<dbReference type="EMBL" id="PEDL01000001">
    <property type="protein sequence ID" value="PHV72329.1"/>
    <property type="molecule type" value="Genomic_DNA"/>
</dbReference>
<keyword evidence="2" id="KW-1185">Reference proteome</keyword>
<reference evidence="1" key="1">
    <citation type="submission" date="2017-10" db="EMBL/GenBank/DDBJ databases">
        <title>Genome sequence of cellulolytic Lachnospiraceae bacterium XHS1971 isolated from hotspring sediment.</title>
        <authorList>
            <person name="Vasudevan G."/>
            <person name="Joshi A.J."/>
            <person name="Hivarkar S."/>
            <person name="Lanjekar V.B."/>
            <person name="Dhakephalkar P.K."/>
            <person name="Dagar S."/>
        </authorList>
    </citation>
    <scope>NUCLEOTIDE SEQUENCE</scope>
    <source>
        <strain evidence="1">XHS1971</strain>
    </source>
</reference>
<accession>A0AC61DGC8</accession>
<sequence length="191" mass="22424">MSLMDLKCQESIYITEECCYNDNDAERLLLGKDYHRRYLVYLFFDLPPYAYIRSLKEARIILFKLPQVKQNDINLKKQCVRYSVGALLNFFSIYSCNCSPTFIDSNQIVTFQDEYCCSYTEIDITHIVKTWIEEKIENKGVLLYGNENAPLIIYASNRYKIQGMQPRLRLIYEDQCVCKPLSSVPCTIIVK</sequence>
<dbReference type="Proteomes" id="UP000224460">
    <property type="component" value="Unassembled WGS sequence"/>
</dbReference>
<evidence type="ECO:0000313" key="1">
    <source>
        <dbReference type="EMBL" id="PHV72329.1"/>
    </source>
</evidence>